<evidence type="ECO:0000313" key="3">
    <source>
        <dbReference type="EMBL" id="TBU30331.1"/>
    </source>
</evidence>
<dbReference type="OrthoDB" id="2764578at2759"/>
<evidence type="ECO:0000256" key="1">
    <source>
        <dbReference type="SAM" id="MobiDB-lite"/>
    </source>
</evidence>
<protein>
    <recommendedName>
        <fullName evidence="2">DUF8212 domain-containing protein</fullName>
    </recommendedName>
</protein>
<dbReference type="InterPro" id="IPR058525">
    <property type="entry name" value="DUF8212"/>
</dbReference>
<reference evidence="3" key="1">
    <citation type="submission" date="2019-01" db="EMBL/GenBank/DDBJ databases">
        <title>Draft genome sequences of three monokaryotic isolates of the white-rot basidiomycete fungus Dichomitus squalens.</title>
        <authorList>
            <consortium name="DOE Joint Genome Institute"/>
            <person name="Lopez S.C."/>
            <person name="Andreopoulos B."/>
            <person name="Pangilinan J."/>
            <person name="Lipzen A."/>
            <person name="Riley R."/>
            <person name="Ahrendt S."/>
            <person name="Ng V."/>
            <person name="Barry K."/>
            <person name="Daum C."/>
            <person name="Grigoriev I.V."/>
            <person name="Hilden K.S."/>
            <person name="Makela M.R."/>
            <person name="de Vries R.P."/>
        </authorList>
    </citation>
    <scope>NUCLEOTIDE SEQUENCE [LARGE SCALE GENOMIC DNA]</scope>
    <source>
        <strain evidence="3">OM18370.1</strain>
    </source>
</reference>
<feature type="region of interest" description="Disordered" evidence="1">
    <location>
        <begin position="323"/>
        <end position="346"/>
    </location>
</feature>
<evidence type="ECO:0000259" key="2">
    <source>
        <dbReference type="Pfam" id="PF26640"/>
    </source>
</evidence>
<feature type="region of interest" description="Disordered" evidence="1">
    <location>
        <begin position="359"/>
        <end position="399"/>
    </location>
</feature>
<gene>
    <name evidence="3" type="ORF">BD311DRAFT_659223</name>
</gene>
<accession>A0A4Q9MV58</accession>
<name>A0A4Q9MV58_9APHY</name>
<proteinExistence type="predicted"/>
<feature type="compositionally biased region" description="Acidic residues" evidence="1">
    <location>
        <begin position="390"/>
        <end position="399"/>
    </location>
</feature>
<feature type="compositionally biased region" description="Basic and acidic residues" evidence="1">
    <location>
        <begin position="379"/>
        <end position="389"/>
    </location>
</feature>
<dbReference type="EMBL" id="ML143406">
    <property type="protein sequence ID" value="TBU30331.1"/>
    <property type="molecule type" value="Genomic_DNA"/>
</dbReference>
<dbReference type="Proteomes" id="UP000292957">
    <property type="component" value="Unassembled WGS sequence"/>
</dbReference>
<dbReference type="Pfam" id="PF26640">
    <property type="entry name" value="DUF8212"/>
    <property type="match status" value="1"/>
</dbReference>
<dbReference type="AlphaFoldDB" id="A0A4Q9MV58"/>
<organism evidence="3">
    <name type="scientific">Dichomitus squalens</name>
    <dbReference type="NCBI Taxonomy" id="114155"/>
    <lineage>
        <taxon>Eukaryota</taxon>
        <taxon>Fungi</taxon>
        <taxon>Dikarya</taxon>
        <taxon>Basidiomycota</taxon>
        <taxon>Agaricomycotina</taxon>
        <taxon>Agaricomycetes</taxon>
        <taxon>Polyporales</taxon>
        <taxon>Polyporaceae</taxon>
        <taxon>Dichomitus</taxon>
    </lineage>
</organism>
<feature type="domain" description="DUF8212" evidence="2">
    <location>
        <begin position="6"/>
        <end position="160"/>
    </location>
</feature>
<sequence>MRSSLHNSTLYGSKISDFGAGGKIKAIPHDDVFRRLGLKDLPVPKYTSTSHGIRTKLPLVPLPIALPERPTEYFSDTPPQFQWYLVILGCEHDDYPGALLGQVCYIPSSESGVGYLHYGWVQISPAPRRGPSQPDLFPLSPATIARCRERIEVKTVYISKLEHATAQSENARRQRHKSVNLVLLGRTRDALRAQGYTAELRGPDEDHRTTHWLTLSNGDHRIAVEYQHTLEDEDDRQRLWIKANVKALQLAHSSSGEVEVSPNCVEWSDWGGLQYGPWVLSLSKTKVALTLRAKLLTVQLGFDWAAPSLYSLHVEVVTKTLQDTSTTSPKLAQGAQDVEAELEGSGGGVRSAIDDARLGMLDSEGSAGGPKAGSVGEEDGARLESHNGDIDGEVEGVSA</sequence>